<dbReference type="Proteomes" id="UP000828048">
    <property type="component" value="Chromosome 5"/>
</dbReference>
<evidence type="ECO:0000313" key="2">
    <source>
        <dbReference type="Proteomes" id="UP000828048"/>
    </source>
</evidence>
<keyword evidence="2" id="KW-1185">Reference proteome</keyword>
<organism evidence="1 2">
    <name type="scientific">Vaccinium darrowii</name>
    <dbReference type="NCBI Taxonomy" id="229202"/>
    <lineage>
        <taxon>Eukaryota</taxon>
        <taxon>Viridiplantae</taxon>
        <taxon>Streptophyta</taxon>
        <taxon>Embryophyta</taxon>
        <taxon>Tracheophyta</taxon>
        <taxon>Spermatophyta</taxon>
        <taxon>Magnoliopsida</taxon>
        <taxon>eudicotyledons</taxon>
        <taxon>Gunneridae</taxon>
        <taxon>Pentapetalae</taxon>
        <taxon>asterids</taxon>
        <taxon>Ericales</taxon>
        <taxon>Ericaceae</taxon>
        <taxon>Vaccinioideae</taxon>
        <taxon>Vaccinieae</taxon>
        <taxon>Vaccinium</taxon>
    </lineage>
</organism>
<evidence type="ECO:0000313" key="1">
    <source>
        <dbReference type="EMBL" id="KAH7847133.1"/>
    </source>
</evidence>
<gene>
    <name evidence="1" type="ORF">Vadar_022259</name>
</gene>
<proteinExistence type="predicted"/>
<name>A0ACB7Y0Y2_9ERIC</name>
<protein>
    <submittedName>
        <fullName evidence="1">Uncharacterized protein</fullName>
    </submittedName>
</protein>
<dbReference type="EMBL" id="CM037155">
    <property type="protein sequence ID" value="KAH7847133.1"/>
    <property type="molecule type" value="Genomic_DNA"/>
</dbReference>
<comment type="caution">
    <text evidence="1">The sequence shown here is derived from an EMBL/GenBank/DDBJ whole genome shotgun (WGS) entry which is preliminary data.</text>
</comment>
<accession>A0ACB7Y0Y2</accession>
<reference evidence="1 2" key="1">
    <citation type="journal article" date="2021" name="Hortic Res">
        <title>High-quality reference genome and annotation aids understanding of berry development for evergreen blueberry (Vaccinium darrowii).</title>
        <authorList>
            <person name="Yu J."/>
            <person name="Hulse-Kemp A.M."/>
            <person name="Babiker E."/>
            <person name="Staton M."/>
        </authorList>
    </citation>
    <scope>NUCLEOTIDE SEQUENCE [LARGE SCALE GENOMIC DNA]</scope>
    <source>
        <strain evidence="2">cv. NJ 8807/NJ 8810</strain>
        <tissue evidence="1">Young leaf</tissue>
    </source>
</reference>
<sequence>MDSENKISVPTADINKPFKFEGLHFKRWKQGLFFYLTTQKLAAYCDSVKPAVVNPATTENTNAIANWVDEDFLCKNYILNAIADDLYDYYSSFGTAKEIWDALQKKYDTEEAGTKKHAVAILIDKLPPLWKDFEKNFCHKTKEFSMETLIARLHIEEEARRQDQNEEVLIVSNKRNHSSAALKSKGKITKPNHNRNGKLNLNKKLPPPGGQARNNDRNIDSVFSEADLGPNGVVVLVGWLRHLMVVAVFSGGGAGLELVGAVEFGGDGFRL</sequence>